<evidence type="ECO:0000313" key="2">
    <source>
        <dbReference type="EMBL" id="BAF09096.1"/>
    </source>
</evidence>
<gene>
    <name evidence="2" type="ordered locus">Os02g0568100</name>
</gene>
<feature type="chain" id="PRO_5024439261" evidence="1">
    <location>
        <begin position="22"/>
        <end position="212"/>
    </location>
</feature>
<evidence type="ECO:0000256" key="1">
    <source>
        <dbReference type="SAM" id="SignalP"/>
    </source>
</evidence>
<sequence>MEFLHLLGPFLAAASPPPGGATPPPAAASAPDILASLPSFFHPLLHADADVPCCCCLPILAAAGDGAPPPRPSTCFWSASISCWSSRYLAFMLSSSNLSVLMSFFAAAHPSWNDCGVPSSSCRRVVGIAGAASAPGAEDDDLSAAEELASALLILTCSVKSTCTTTRSGSLSFCAACMHASNDSFWQSITLHSLFLSCSVSVGCACKSIDRH</sequence>
<keyword evidence="1" id="KW-0732">Signal</keyword>
<dbReference type="KEGG" id="dosa:Os02g0568100"/>
<organism evidence="2 3">
    <name type="scientific">Oryza sativa subsp. japonica</name>
    <name type="common">Rice</name>
    <dbReference type="NCBI Taxonomy" id="39947"/>
    <lineage>
        <taxon>Eukaryota</taxon>
        <taxon>Viridiplantae</taxon>
        <taxon>Streptophyta</taxon>
        <taxon>Embryophyta</taxon>
        <taxon>Tracheophyta</taxon>
        <taxon>Spermatophyta</taxon>
        <taxon>Magnoliopsida</taxon>
        <taxon>Liliopsida</taxon>
        <taxon>Poales</taxon>
        <taxon>Poaceae</taxon>
        <taxon>BOP clade</taxon>
        <taxon>Oryzoideae</taxon>
        <taxon>Oryzeae</taxon>
        <taxon>Oryzinae</taxon>
        <taxon>Oryza</taxon>
        <taxon>Oryza sativa</taxon>
    </lineage>
</organism>
<proteinExistence type="predicted"/>
<dbReference type="AlphaFoldDB" id="A0A0P0VKL4"/>
<name>A0A0P0VKL4_ORYSJ</name>
<evidence type="ECO:0000313" key="3">
    <source>
        <dbReference type="Proteomes" id="UP000000763"/>
    </source>
</evidence>
<protein>
    <submittedName>
        <fullName evidence="2">Os02g0568100 protein</fullName>
    </submittedName>
</protein>
<dbReference type="Proteomes" id="UP000000763">
    <property type="component" value="Chromosome 2"/>
</dbReference>
<dbReference type="EMBL" id="AP008208">
    <property type="protein sequence ID" value="BAF09096.1"/>
    <property type="molecule type" value="Genomic_DNA"/>
</dbReference>
<feature type="signal peptide" evidence="1">
    <location>
        <begin position="1"/>
        <end position="21"/>
    </location>
</feature>
<accession>A0A0P0VKL4</accession>
<reference evidence="2 3" key="1">
    <citation type="journal article" date="2005" name="Nature">
        <title>The map-based sequence of the rice genome.</title>
        <authorList>
            <consortium name="International rice genome sequencing project (IRGSP)"/>
            <person name="Matsumoto T."/>
            <person name="Wu J."/>
            <person name="Kanamori H."/>
            <person name="Katayose Y."/>
            <person name="Fujisawa M."/>
            <person name="Namiki N."/>
            <person name="Mizuno H."/>
            <person name="Yamamoto K."/>
            <person name="Antonio B.A."/>
            <person name="Baba T."/>
            <person name="Sakata K."/>
            <person name="Nagamura Y."/>
            <person name="Aoki H."/>
            <person name="Arikawa K."/>
            <person name="Arita K."/>
            <person name="Bito T."/>
            <person name="Chiden Y."/>
            <person name="Fujitsuka N."/>
            <person name="Fukunaka R."/>
            <person name="Hamada M."/>
            <person name="Harada C."/>
            <person name="Hayashi A."/>
            <person name="Hijishita S."/>
            <person name="Honda M."/>
            <person name="Hosokawa S."/>
            <person name="Ichikawa Y."/>
            <person name="Idonuma A."/>
            <person name="Iijima M."/>
            <person name="Ikeda M."/>
            <person name="Ikeno M."/>
            <person name="Ito K."/>
            <person name="Ito S."/>
            <person name="Ito T."/>
            <person name="Ito Y."/>
            <person name="Ito Y."/>
            <person name="Iwabuchi A."/>
            <person name="Kamiya K."/>
            <person name="Karasawa W."/>
            <person name="Kurita K."/>
            <person name="Katagiri S."/>
            <person name="Kikuta A."/>
            <person name="Kobayashi H."/>
            <person name="Kobayashi N."/>
            <person name="Machita K."/>
            <person name="Maehara T."/>
            <person name="Masukawa M."/>
            <person name="Mizubayashi T."/>
            <person name="Mukai Y."/>
            <person name="Nagasaki H."/>
            <person name="Nagata Y."/>
            <person name="Naito S."/>
            <person name="Nakashima M."/>
            <person name="Nakama Y."/>
            <person name="Nakamichi Y."/>
            <person name="Nakamura M."/>
            <person name="Meguro A."/>
            <person name="Negishi M."/>
            <person name="Ohta I."/>
            <person name="Ohta T."/>
            <person name="Okamoto M."/>
            <person name="Ono N."/>
            <person name="Saji S."/>
            <person name="Sakaguchi M."/>
            <person name="Sakai K."/>
            <person name="Shibata M."/>
            <person name="Shimokawa T."/>
            <person name="Song J."/>
            <person name="Takazaki Y."/>
            <person name="Terasawa K."/>
            <person name="Tsugane M."/>
            <person name="Tsuji K."/>
            <person name="Ueda S."/>
            <person name="Waki K."/>
            <person name="Yamagata H."/>
            <person name="Yamamoto M."/>
            <person name="Yamamoto S."/>
            <person name="Yamane H."/>
            <person name="Yoshiki S."/>
            <person name="Yoshihara R."/>
            <person name="Yukawa K."/>
            <person name="Zhong H."/>
            <person name="Yano M."/>
            <person name="Yuan Q."/>
            <person name="Ouyang S."/>
            <person name="Liu J."/>
            <person name="Jones K.M."/>
            <person name="Gansberger K."/>
            <person name="Moffat K."/>
            <person name="Hill J."/>
            <person name="Bera J."/>
            <person name="Fadrosh D."/>
            <person name="Jin S."/>
            <person name="Johri S."/>
            <person name="Kim M."/>
            <person name="Overton L."/>
            <person name="Reardon M."/>
            <person name="Tsitrin T."/>
            <person name="Vuong H."/>
            <person name="Weaver B."/>
            <person name="Ciecko A."/>
            <person name="Tallon L."/>
            <person name="Jackson J."/>
            <person name="Pai G."/>
            <person name="Aken S.V."/>
            <person name="Utterback T."/>
            <person name="Reidmuller S."/>
            <person name="Feldblyum T."/>
            <person name="Hsiao J."/>
            <person name="Zismann V."/>
            <person name="Iobst S."/>
            <person name="de Vazeille A.R."/>
            <person name="Buell C.R."/>
            <person name="Ying K."/>
            <person name="Li Y."/>
            <person name="Lu T."/>
            <person name="Huang Y."/>
            <person name="Zhao Q."/>
            <person name="Feng Q."/>
            <person name="Zhang L."/>
            <person name="Zhu J."/>
            <person name="Weng Q."/>
            <person name="Mu J."/>
            <person name="Lu Y."/>
            <person name="Fan D."/>
            <person name="Liu Y."/>
            <person name="Guan J."/>
            <person name="Zhang Y."/>
            <person name="Yu S."/>
            <person name="Liu X."/>
            <person name="Zhang Y."/>
            <person name="Hong G."/>
            <person name="Han B."/>
            <person name="Choisne N."/>
            <person name="Demange N."/>
            <person name="Orjeda G."/>
            <person name="Samain S."/>
            <person name="Cattolico L."/>
            <person name="Pelletier E."/>
            <person name="Couloux A."/>
            <person name="Segurens B."/>
            <person name="Wincker P."/>
            <person name="D'Hont A."/>
            <person name="Scarpelli C."/>
            <person name="Weissenbach J."/>
            <person name="Salanoubat M."/>
            <person name="Quetier F."/>
            <person name="Yu Y."/>
            <person name="Kim H.R."/>
            <person name="Rambo T."/>
            <person name="Currie J."/>
            <person name="Collura K."/>
            <person name="Luo M."/>
            <person name="Yang T."/>
            <person name="Ammiraju J.S.S."/>
            <person name="Engler F."/>
            <person name="Soderlund C."/>
            <person name="Wing R.A."/>
            <person name="Palmer L.E."/>
            <person name="de la Bastide M."/>
            <person name="Spiegel L."/>
            <person name="Nascimento L."/>
            <person name="Zutavern T."/>
            <person name="O'Shaughnessy A."/>
            <person name="Dike S."/>
            <person name="Dedhia N."/>
            <person name="Preston R."/>
            <person name="Balija V."/>
            <person name="McCombie W.R."/>
            <person name="Chow T."/>
            <person name="Chen H."/>
            <person name="Chung M."/>
            <person name="Chen C."/>
            <person name="Shaw J."/>
            <person name="Wu H."/>
            <person name="Hsiao K."/>
            <person name="Chao Y."/>
            <person name="Chu M."/>
            <person name="Cheng C."/>
            <person name="Hour A."/>
            <person name="Lee P."/>
            <person name="Lin S."/>
            <person name="Lin Y."/>
            <person name="Liou J."/>
            <person name="Liu S."/>
            <person name="Hsing Y."/>
            <person name="Raghuvanshi S."/>
            <person name="Mohanty A."/>
            <person name="Bharti A.K."/>
            <person name="Gaur A."/>
            <person name="Gupta V."/>
            <person name="Kumar D."/>
            <person name="Ravi V."/>
            <person name="Vij S."/>
            <person name="Kapur A."/>
            <person name="Khurana P."/>
            <person name="Khurana P."/>
            <person name="Khurana J.P."/>
            <person name="Tyagi A.K."/>
            <person name="Gaikwad K."/>
            <person name="Singh A."/>
            <person name="Dalal V."/>
            <person name="Srivastava S."/>
            <person name="Dixit A."/>
            <person name="Pal A.K."/>
            <person name="Ghazi I.A."/>
            <person name="Yadav M."/>
            <person name="Pandit A."/>
            <person name="Bhargava A."/>
            <person name="Sureshbabu K."/>
            <person name="Batra K."/>
            <person name="Sharma T.R."/>
            <person name="Mohapatra T."/>
            <person name="Singh N.K."/>
            <person name="Messing J."/>
            <person name="Nelson A.B."/>
            <person name="Fuks G."/>
            <person name="Kavchok S."/>
            <person name="Keizer G."/>
            <person name="Linton E."/>
            <person name="Llaca V."/>
            <person name="Song R."/>
            <person name="Tanyolac B."/>
            <person name="Young S."/>
            <person name="Ho-Il K."/>
            <person name="Hahn J.H."/>
            <person name="Sangsakoo G."/>
            <person name="Vanavichit A."/>
            <person name="de Mattos Luiz.A.T."/>
            <person name="Zimmer P.D."/>
            <person name="Malone G."/>
            <person name="Dellagostin O."/>
            <person name="de Oliveira A.C."/>
            <person name="Bevan M."/>
            <person name="Bancroft I."/>
            <person name="Minx P."/>
            <person name="Cordum H."/>
            <person name="Wilson R."/>
            <person name="Cheng Z."/>
            <person name="Jin W."/>
            <person name="Jiang J."/>
            <person name="Leong S.A."/>
            <person name="Iwama H."/>
            <person name="Gojobori T."/>
            <person name="Itoh T."/>
            <person name="Niimura Y."/>
            <person name="Fujii Y."/>
            <person name="Habara T."/>
            <person name="Sakai H."/>
            <person name="Sato Y."/>
            <person name="Wilson G."/>
            <person name="Kumar K."/>
            <person name="McCouch S."/>
            <person name="Juretic N."/>
            <person name="Hoen D."/>
            <person name="Wright S."/>
            <person name="Bruskiewich R."/>
            <person name="Bureau T."/>
            <person name="Miyao A."/>
            <person name="Hirochika H."/>
            <person name="Nishikawa T."/>
            <person name="Kadowaki K."/>
            <person name="Sugiura M."/>
            <person name="Burr B."/>
            <person name="Sasaki T."/>
        </authorList>
    </citation>
    <scope>NUCLEOTIDE SEQUENCE [LARGE SCALE GENOMIC DNA]</scope>
    <source>
        <strain evidence="3">cv. Nipponbare</strain>
    </source>
</reference>
<reference evidence="3" key="2">
    <citation type="journal article" date="2008" name="Nucleic Acids Res.">
        <title>The rice annotation project database (RAP-DB): 2008 update.</title>
        <authorList>
            <consortium name="The rice annotation project (RAP)"/>
        </authorList>
    </citation>
    <scope>GENOME REANNOTATION</scope>
    <source>
        <strain evidence="3">cv. Nipponbare</strain>
    </source>
</reference>
<dbReference type="Gramene" id="Os02t0568100-01">
    <property type="protein sequence ID" value="Os02t0568100-01"/>
    <property type="gene ID" value="Os02g0568100"/>
</dbReference>